<evidence type="ECO:0000313" key="7">
    <source>
        <dbReference type="Proteomes" id="UP000006054"/>
    </source>
</evidence>
<sequence length="278" mass="31837">MEKQTLETISNWLKNADAIVITAGAGMGVDSGLADYRGEDEGQWGKVETETEKTVFETVNPAAFLENPAYSWNLFGKRMEEYENTEPHNGFYILKNWIKKFDLDYFIITSNIDSHFQKAGFEEEKIRELHGSLAYFQSSNNQLSDKIWKTELTGKQIQENSLKNEFPLCPSSKIMARPNVYMFRDATFVNTRTKAQEKKFQAFLDKNKGKNIVVFEIGSGPHVQAVRMKTRFLRSNYDAKIIRINPKDFKVKAPHIGIDKGALKALTEIDDFLNIKQG</sequence>
<evidence type="ECO:0000256" key="2">
    <source>
        <dbReference type="ARBA" id="ARBA00022679"/>
    </source>
</evidence>
<name>I4AQY6_BERLS</name>
<dbReference type="InterPro" id="IPR026591">
    <property type="entry name" value="Sirtuin_cat_small_dom_sf"/>
</dbReference>
<dbReference type="InterPro" id="IPR026590">
    <property type="entry name" value="Ssirtuin_cat_dom"/>
</dbReference>
<dbReference type="RefSeq" id="WP_014799794.1">
    <property type="nucleotide sequence ID" value="NC_018018.1"/>
</dbReference>
<organism evidence="6 7">
    <name type="scientific">Bernardetia litoralis (strain ATCC 23117 / DSM 6794 / NBRC 15988 / NCIMB 1366 / Fx l1 / Sio-4)</name>
    <name type="common">Flexibacter litoralis</name>
    <dbReference type="NCBI Taxonomy" id="880071"/>
    <lineage>
        <taxon>Bacteria</taxon>
        <taxon>Pseudomonadati</taxon>
        <taxon>Bacteroidota</taxon>
        <taxon>Cytophagia</taxon>
        <taxon>Cytophagales</taxon>
        <taxon>Bernardetiaceae</taxon>
        <taxon>Bernardetia</taxon>
    </lineage>
</organism>
<dbReference type="SUPFAM" id="SSF52467">
    <property type="entry name" value="DHS-like NAD/FAD-binding domain"/>
    <property type="match status" value="1"/>
</dbReference>
<dbReference type="KEGG" id="fli:Fleli_4075"/>
<dbReference type="Gene3D" id="3.30.1600.10">
    <property type="entry name" value="SIR2/SIRT2 'Small Domain"/>
    <property type="match status" value="1"/>
</dbReference>
<evidence type="ECO:0000259" key="5">
    <source>
        <dbReference type="PROSITE" id="PS50305"/>
    </source>
</evidence>
<dbReference type="OrthoDB" id="394960at2"/>
<dbReference type="GO" id="GO:0070403">
    <property type="term" value="F:NAD+ binding"/>
    <property type="evidence" value="ECO:0007669"/>
    <property type="project" value="InterPro"/>
</dbReference>
<protein>
    <recommendedName>
        <fullName evidence="1">protein acetyllysine N-acetyltransferase</fullName>
        <ecNumber evidence="1">2.3.1.286</ecNumber>
    </recommendedName>
</protein>
<dbReference type="Gene3D" id="3.40.50.1220">
    <property type="entry name" value="TPP-binding domain"/>
    <property type="match status" value="1"/>
</dbReference>
<dbReference type="eggNOG" id="COG0846">
    <property type="taxonomic scope" value="Bacteria"/>
</dbReference>
<evidence type="ECO:0000256" key="3">
    <source>
        <dbReference type="ARBA" id="ARBA00023027"/>
    </source>
</evidence>
<dbReference type="InterPro" id="IPR050134">
    <property type="entry name" value="NAD-dep_sirtuin_deacylases"/>
</dbReference>
<gene>
    <name evidence="6" type="ordered locus">Fleli_4075</name>
</gene>
<dbReference type="PANTHER" id="PTHR11085:SF10">
    <property type="entry name" value="NAD-DEPENDENT PROTEIN DEACYLASE SIRTUIN-5, MITOCHONDRIAL-RELATED"/>
    <property type="match status" value="1"/>
</dbReference>
<dbReference type="PATRIC" id="fig|880071.3.peg.4076"/>
<dbReference type="EC" id="2.3.1.286" evidence="1"/>
<dbReference type="InterPro" id="IPR003000">
    <property type="entry name" value="Sirtuin"/>
</dbReference>
<evidence type="ECO:0000256" key="4">
    <source>
        <dbReference type="PROSITE-ProRule" id="PRU00236"/>
    </source>
</evidence>
<keyword evidence="3" id="KW-0520">NAD</keyword>
<keyword evidence="2" id="KW-0808">Transferase</keyword>
<feature type="domain" description="Deacetylase sirtuin-type" evidence="5">
    <location>
        <begin position="1"/>
        <end position="278"/>
    </location>
</feature>
<dbReference type="InterPro" id="IPR029035">
    <property type="entry name" value="DHS-like_NAD/FAD-binding_dom"/>
</dbReference>
<evidence type="ECO:0000256" key="1">
    <source>
        <dbReference type="ARBA" id="ARBA00012928"/>
    </source>
</evidence>
<keyword evidence="7" id="KW-1185">Reference proteome</keyword>
<dbReference type="PANTHER" id="PTHR11085">
    <property type="entry name" value="NAD-DEPENDENT PROTEIN DEACYLASE SIRTUIN-5, MITOCHONDRIAL-RELATED"/>
    <property type="match status" value="1"/>
</dbReference>
<dbReference type="AlphaFoldDB" id="I4AQY6"/>
<reference evidence="7" key="1">
    <citation type="submission" date="2012-06" db="EMBL/GenBank/DDBJ databases">
        <title>The complete genome of Flexibacter litoralis DSM 6794.</title>
        <authorList>
            <person name="Lucas S."/>
            <person name="Copeland A."/>
            <person name="Lapidus A."/>
            <person name="Glavina del Rio T."/>
            <person name="Dalin E."/>
            <person name="Tice H."/>
            <person name="Bruce D."/>
            <person name="Goodwin L."/>
            <person name="Pitluck S."/>
            <person name="Peters L."/>
            <person name="Ovchinnikova G."/>
            <person name="Lu M."/>
            <person name="Kyrpides N."/>
            <person name="Mavromatis K."/>
            <person name="Ivanova N."/>
            <person name="Brettin T."/>
            <person name="Detter J.C."/>
            <person name="Han C."/>
            <person name="Larimer F."/>
            <person name="Land M."/>
            <person name="Hauser L."/>
            <person name="Markowitz V."/>
            <person name="Cheng J.-F."/>
            <person name="Hugenholtz P."/>
            <person name="Woyke T."/>
            <person name="Wu D."/>
            <person name="Spring S."/>
            <person name="Lang E."/>
            <person name="Kopitz M."/>
            <person name="Brambilla E."/>
            <person name="Klenk H.-P."/>
            <person name="Eisen J.A."/>
        </authorList>
    </citation>
    <scope>NUCLEOTIDE SEQUENCE [LARGE SCALE GENOMIC DNA]</scope>
    <source>
        <strain evidence="7">ATCC 23117 / DSM 6794 / NBRC 15988 / NCIMB 1366 / Sio-4</strain>
    </source>
</reference>
<proteinExistence type="predicted"/>
<comment type="caution">
    <text evidence="4">Lacks conserved residue(s) required for the propagation of feature annotation.</text>
</comment>
<dbReference type="CDD" id="cd00296">
    <property type="entry name" value="SIR2"/>
    <property type="match status" value="1"/>
</dbReference>
<dbReference type="STRING" id="880071.Fleli_4075"/>
<dbReference type="EMBL" id="CP003345">
    <property type="protein sequence ID" value="AFM06371.1"/>
    <property type="molecule type" value="Genomic_DNA"/>
</dbReference>
<dbReference type="HOGENOM" id="CLU_023643_2_0_10"/>
<dbReference type="PROSITE" id="PS50305">
    <property type="entry name" value="SIRTUIN"/>
    <property type="match status" value="1"/>
</dbReference>
<dbReference type="Proteomes" id="UP000006054">
    <property type="component" value="Chromosome"/>
</dbReference>
<accession>I4AQY6</accession>
<dbReference type="Pfam" id="PF02146">
    <property type="entry name" value="SIR2"/>
    <property type="match status" value="1"/>
</dbReference>
<evidence type="ECO:0000313" key="6">
    <source>
        <dbReference type="EMBL" id="AFM06371.1"/>
    </source>
</evidence>
<dbReference type="GO" id="GO:0017136">
    <property type="term" value="F:histone deacetylase activity, NAD-dependent"/>
    <property type="evidence" value="ECO:0007669"/>
    <property type="project" value="TreeGrafter"/>
</dbReference>